<dbReference type="Pfam" id="PF13144">
    <property type="entry name" value="ChapFlgA"/>
    <property type="match status" value="1"/>
</dbReference>
<accession>A0ABP7L322</accession>
<feature type="signal peptide" evidence="1">
    <location>
        <begin position="1"/>
        <end position="19"/>
    </location>
</feature>
<dbReference type="Gene3D" id="2.30.30.760">
    <property type="match status" value="1"/>
</dbReference>
<evidence type="ECO:0000256" key="1">
    <source>
        <dbReference type="SAM" id="SignalP"/>
    </source>
</evidence>
<dbReference type="RefSeq" id="WP_344698743.1">
    <property type="nucleotide sequence ID" value="NZ_BAABBM010000001.1"/>
</dbReference>
<keyword evidence="1" id="KW-0732">Signal</keyword>
<evidence type="ECO:0000313" key="4">
    <source>
        <dbReference type="Proteomes" id="UP001500827"/>
    </source>
</evidence>
<dbReference type="InterPro" id="IPR017585">
    <property type="entry name" value="SAF_FlgA"/>
</dbReference>
<evidence type="ECO:0000259" key="2">
    <source>
        <dbReference type="Pfam" id="PF13144"/>
    </source>
</evidence>
<feature type="domain" description="Flagella basal body P-ring formation protein FlgA SAF" evidence="2">
    <location>
        <begin position="94"/>
        <end position="153"/>
    </location>
</feature>
<feature type="chain" id="PRO_5045077464" description="Flagella basal body P-ring formation protein FlgA SAF domain-containing protein" evidence="1">
    <location>
        <begin position="20"/>
        <end position="156"/>
    </location>
</feature>
<comment type="caution">
    <text evidence="3">The sequence shown here is derived from an EMBL/GenBank/DDBJ whole genome shotgun (WGS) entry which is preliminary data.</text>
</comment>
<name>A0ABP7L322_9SPHN</name>
<evidence type="ECO:0000313" key="3">
    <source>
        <dbReference type="EMBL" id="GAA3894124.1"/>
    </source>
</evidence>
<dbReference type="EMBL" id="BAABBM010000001">
    <property type="protein sequence ID" value="GAA3894124.1"/>
    <property type="molecule type" value="Genomic_DNA"/>
</dbReference>
<proteinExistence type="predicted"/>
<organism evidence="3 4">
    <name type="scientific">Sphingomonas limnosediminicola</name>
    <dbReference type="NCBI Taxonomy" id="940133"/>
    <lineage>
        <taxon>Bacteria</taxon>
        <taxon>Pseudomonadati</taxon>
        <taxon>Pseudomonadota</taxon>
        <taxon>Alphaproteobacteria</taxon>
        <taxon>Sphingomonadales</taxon>
        <taxon>Sphingomonadaceae</taxon>
        <taxon>Sphingomonas</taxon>
    </lineage>
</organism>
<gene>
    <name evidence="3" type="ORF">GCM10022276_11660</name>
</gene>
<reference evidence="4" key="1">
    <citation type="journal article" date="2019" name="Int. J. Syst. Evol. Microbiol.">
        <title>The Global Catalogue of Microorganisms (GCM) 10K type strain sequencing project: providing services to taxonomists for standard genome sequencing and annotation.</title>
        <authorList>
            <consortium name="The Broad Institute Genomics Platform"/>
            <consortium name="The Broad Institute Genome Sequencing Center for Infectious Disease"/>
            <person name="Wu L."/>
            <person name="Ma J."/>
        </authorList>
    </citation>
    <scope>NUCLEOTIDE SEQUENCE [LARGE SCALE GENOMIC DNA]</scope>
    <source>
        <strain evidence="4">JCM 17543</strain>
    </source>
</reference>
<sequence length="156" mass="15561">MKIHLLTSLTMTIATATSAAPAYQDFDALDARIASLAGSATAVPIDRRIKLVPCPEEPEISGPAGGALTVRCPALGWRIRVAVTGTSGTAGPASSVLVHRGDAVELVAHGDGYSVSSVGVALEEGPVGGAIRVKIPTSPSPVAAVVARAGVASISN</sequence>
<protein>
    <recommendedName>
        <fullName evidence="2">Flagella basal body P-ring formation protein FlgA SAF domain-containing protein</fullName>
    </recommendedName>
</protein>
<keyword evidence="4" id="KW-1185">Reference proteome</keyword>
<dbReference type="Proteomes" id="UP001500827">
    <property type="component" value="Unassembled WGS sequence"/>
</dbReference>